<dbReference type="Gene3D" id="2.60.120.10">
    <property type="entry name" value="Jelly Rolls"/>
    <property type="match status" value="1"/>
</dbReference>
<dbReference type="Proteomes" id="UP000565262">
    <property type="component" value="Unassembled WGS sequence"/>
</dbReference>
<evidence type="ECO:0000313" key="3">
    <source>
        <dbReference type="Proteomes" id="UP000565262"/>
    </source>
</evidence>
<protein>
    <submittedName>
        <fullName evidence="2">Pirin family protein</fullName>
    </submittedName>
</protein>
<dbReference type="EMBL" id="JACJFM010000182">
    <property type="protein sequence ID" value="MBB1489768.1"/>
    <property type="molecule type" value="Genomic_DNA"/>
</dbReference>
<organism evidence="2 3">
    <name type="scientific">Oceanospirillum sediminis</name>
    <dbReference type="NCBI Taxonomy" id="2760088"/>
    <lineage>
        <taxon>Bacteria</taxon>
        <taxon>Pseudomonadati</taxon>
        <taxon>Pseudomonadota</taxon>
        <taxon>Gammaproteobacteria</taxon>
        <taxon>Oceanospirillales</taxon>
        <taxon>Oceanospirillaceae</taxon>
        <taxon>Oceanospirillum</taxon>
    </lineage>
</organism>
<keyword evidence="3" id="KW-1185">Reference proteome</keyword>
<dbReference type="InterPro" id="IPR014710">
    <property type="entry name" value="RmlC-like_jellyroll"/>
</dbReference>
<comment type="caution">
    <text evidence="2">The sequence shown here is derived from an EMBL/GenBank/DDBJ whole genome shotgun (WGS) entry which is preliminary data.</text>
</comment>
<dbReference type="AlphaFoldDB" id="A0A839IXT3"/>
<feature type="domain" description="Quercetin 2,3-dioxygenase C-terminal cupin" evidence="1">
    <location>
        <begin position="1"/>
        <end position="35"/>
    </location>
</feature>
<proteinExistence type="predicted"/>
<dbReference type="InterPro" id="IPR041602">
    <property type="entry name" value="Quercetinase_C"/>
</dbReference>
<gene>
    <name evidence="2" type="ORF">H4O21_24485</name>
</gene>
<name>A0A839IXT3_9GAMM</name>
<accession>A0A839IXT3</accession>
<feature type="non-terminal residue" evidence="2">
    <location>
        <position position="1"/>
    </location>
</feature>
<sequence>VSGNTLDKRDAIGVWDVNKIEILANENSEVIIIEVPMN</sequence>
<evidence type="ECO:0000313" key="2">
    <source>
        <dbReference type="EMBL" id="MBB1489768.1"/>
    </source>
</evidence>
<evidence type="ECO:0000259" key="1">
    <source>
        <dbReference type="Pfam" id="PF17954"/>
    </source>
</evidence>
<dbReference type="Pfam" id="PF17954">
    <property type="entry name" value="Pirin_C_2"/>
    <property type="match status" value="1"/>
</dbReference>
<reference evidence="2 3" key="1">
    <citation type="submission" date="2020-08" db="EMBL/GenBank/DDBJ databases">
        <title>Oceanospirillum sp. nov. isolated from marine sediment.</title>
        <authorList>
            <person name="Ji X."/>
        </authorList>
    </citation>
    <scope>NUCLEOTIDE SEQUENCE [LARGE SCALE GENOMIC DNA]</scope>
    <source>
        <strain evidence="2 3">D5</strain>
    </source>
</reference>